<evidence type="ECO:0000256" key="4">
    <source>
        <dbReference type="ARBA" id="ARBA00022824"/>
    </source>
</evidence>
<keyword evidence="4 11" id="KW-0256">Endoplasmic reticulum</keyword>
<dbReference type="GO" id="GO:0007219">
    <property type="term" value="P:Notch signaling pathway"/>
    <property type="evidence" value="ECO:0007669"/>
    <property type="project" value="UniProtKB-KW"/>
</dbReference>
<keyword evidence="5 11" id="KW-0914">Notch signaling pathway</keyword>
<dbReference type="PRINTS" id="PR01072">
    <property type="entry name" value="PRESENILIN"/>
</dbReference>
<reference evidence="13" key="1">
    <citation type="submission" date="2021-01" db="EMBL/GenBank/DDBJ databases">
        <authorList>
            <person name="Corre E."/>
            <person name="Pelletier E."/>
            <person name="Niang G."/>
            <person name="Scheremetjew M."/>
            <person name="Finn R."/>
            <person name="Kale V."/>
            <person name="Holt S."/>
            <person name="Cochrane G."/>
            <person name="Meng A."/>
            <person name="Brown T."/>
            <person name="Cohen L."/>
        </authorList>
    </citation>
    <scope>NUCLEOTIDE SEQUENCE</scope>
    <source>
        <strain evidence="13">CCMP219</strain>
    </source>
</reference>
<evidence type="ECO:0000256" key="5">
    <source>
        <dbReference type="ARBA" id="ARBA00022976"/>
    </source>
</evidence>
<dbReference type="EMBL" id="HBEC01033505">
    <property type="protein sequence ID" value="CAD8300454.1"/>
    <property type="molecule type" value="Transcribed_RNA"/>
</dbReference>
<feature type="transmembrane region" description="Helical" evidence="11">
    <location>
        <begin position="80"/>
        <end position="104"/>
    </location>
</feature>
<keyword evidence="7 11" id="KW-0333">Golgi apparatus</keyword>
<dbReference type="SMART" id="SM00730">
    <property type="entry name" value="PSN"/>
    <property type="match status" value="1"/>
</dbReference>
<gene>
    <name evidence="13" type="ORF">CEUR00632_LOCUS15578</name>
</gene>
<comment type="similarity">
    <text evidence="1 11">Belongs to the peptidase A22A family.</text>
</comment>
<accession>A0A7R9VMU4</accession>
<dbReference type="AlphaFoldDB" id="A0A7R9VMU4"/>
<evidence type="ECO:0000313" key="13">
    <source>
        <dbReference type="EMBL" id="CAD8300454.1"/>
    </source>
</evidence>
<evidence type="ECO:0000256" key="12">
    <source>
        <dbReference type="SAM" id="MobiDB-lite"/>
    </source>
</evidence>
<comment type="function">
    <text evidence="11">Probable subunit of the gamma-secretase complex, an endoprotease complex that catalyzes the intramembrane cleavage of integral membrane proteins such as Notch receptors.</text>
</comment>
<name>A0A7R9VMU4_9CHLO</name>
<dbReference type="PANTHER" id="PTHR10202">
    <property type="entry name" value="PRESENILIN"/>
    <property type="match status" value="1"/>
</dbReference>
<comment type="subunit">
    <text evidence="10">Homodimer. Component of the gamma-secretase complex, a complex composed of a presenilin homodimer, nicastrin, aph1 and pen2.</text>
</comment>
<dbReference type="FunFam" id="1.10.472.100:FF:000003">
    <property type="entry name" value="Presenilin"/>
    <property type="match status" value="1"/>
</dbReference>
<feature type="region of interest" description="Disordered" evidence="12">
    <location>
        <begin position="246"/>
        <end position="277"/>
    </location>
</feature>
<evidence type="ECO:0000256" key="9">
    <source>
        <dbReference type="ARBA" id="ARBA00053367"/>
    </source>
</evidence>
<dbReference type="InterPro" id="IPR001108">
    <property type="entry name" value="Peptidase_A22A"/>
</dbReference>
<dbReference type="InterPro" id="IPR042524">
    <property type="entry name" value="Presenilin_C"/>
</dbReference>
<dbReference type="GO" id="GO:0042500">
    <property type="term" value="F:aspartic endopeptidase activity, intramembrane cleaving"/>
    <property type="evidence" value="ECO:0007669"/>
    <property type="project" value="InterPro"/>
</dbReference>
<evidence type="ECO:0000256" key="2">
    <source>
        <dbReference type="ARBA" id="ARBA00022692"/>
    </source>
</evidence>
<feature type="transmembrane region" description="Helical" evidence="11">
    <location>
        <begin position="499"/>
        <end position="518"/>
    </location>
</feature>
<evidence type="ECO:0000256" key="1">
    <source>
        <dbReference type="ARBA" id="ARBA00008604"/>
    </source>
</evidence>
<evidence type="ECO:0000256" key="6">
    <source>
        <dbReference type="ARBA" id="ARBA00022989"/>
    </source>
</evidence>
<dbReference type="GO" id="GO:0005789">
    <property type="term" value="C:endoplasmic reticulum membrane"/>
    <property type="evidence" value="ECO:0007669"/>
    <property type="project" value="UniProtKB-SubCell"/>
</dbReference>
<dbReference type="EC" id="3.4.23.-" evidence="11"/>
<dbReference type="PANTHER" id="PTHR10202:SF13">
    <property type="entry name" value="PRESENILIN HOMOLOG"/>
    <property type="match status" value="1"/>
</dbReference>
<dbReference type="GO" id="GO:0006509">
    <property type="term" value="P:membrane protein ectodomain proteolysis"/>
    <property type="evidence" value="ECO:0007669"/>
    <property type="project" value="TreeGrafter"/>
</dbReference>
<feature type="transmembrane region" description="Helical" evidence="11">
    <location>
        <begin position="110"/>
        <end position="134"/>
    </location>
</feature>
<comment type="function">
    <text evidence="9">Probable catalytic subunit of the gamma-secretase complex, an endoprotease complex that catalyzes the intramembrane cleavage of integral membrane proteins such as Notch receptors. Requires the other members of the gamma-secretase complex to have a protease activity.</text>
</comment>
<dbReference type="GO" id="GO:0016485">
    <property type="term" value="P:protein processing"/>
    <property type="evidence" value="ECO:0007669"/>
    <property type="project" value="InterPro"/>
</dbReference>
<keyword evidence="6 11" id="KW-1133">Transmembrane helix</keyword>
<evidence type="ECO:0000256" key="3">
    <source>
        <dbReference type="ARBA" id="ARBA00022801"/>
    </source>
</evidence>
<feature type="transmembrane region" description="Helical" evidence="11">
    <location>
        <begin position="27"/>
        <end position="45"/>
    </location>
</feature>
<dbReference type="Pfam" id="PF01080">
    <property type="entry name" value="Presenilin"/>
    <property type="match status" value="2"/>
</dbReference>
<sequence length="585" mass="61563">MATRSAPTTTLQQPSILDDLGEEITGVIWPVSICMVVTIVLVRLLNPAGSSSASTFVLASAAYDENANPTASSGAKLGGALLNAVIFVAVVVALTFVMVLLFKWGCYKLIWGYLGFAVMNVFFLITGLLIILLCQKANVHIDAFSLAYILLNFSVVGTIATLYVPTPLLMKQFYMVWIGIIVAYIFTWIPEWTGWVLLILMALYDIAAVLIPGGPLRALVDMAIERQQAIPALIYESRPAQGGYRGAGNWGNRGGEASATSGQPGAEDAAAGDVTAAERSNSAGSAAAVSGHAVAREAAALELSVAVANVGAPMLQDTAVLSARGSGRVSETGLSARRPRAIGESSGYLRMDAPGEGIGRNRLELPPPPSPPSAPPPAPPPLPAAQASPLTSADVNGSASAAEFGSTPASGLQLFLANPSLAHVMQSSGMSGKSQASPSEVMMGLANNAVAPEAPSSRFHVPDQGNPAEQHDALTPEQRQQQQQQQRDDESDEFDMQDGIKLGLGDFIFYSMLVGFAAKKEMMTVYSSFIGIIAGLGFTLLCLSLYKKALPALPFSIAIGVIFYFLTRIVLAPYLTPLAFLGCFY</sequence>
<comment type="domain">
    <text evidence="11">The PAL motif is required for normal active site conformation.</text>
</comment>
<keyword evidence="11" id="KW-0645">Protease</keyword>
<dbReference type="GO" id="GO:0070765">
    <property type="term" value="C:gamma-secretase complex"/>
    <property type="evidence" value="ECO:0007669"/>
    <property type="project" value="UniProtKB-ARBA"/>
</dbReference>
<feature type="transmembrane region" description="Helical" evidence="11">
    <location>
        <begin position="196"/>
        <end position="216"/>
    </location>
</feature>
<dbReference type="Gene3D" id="1.10.472.100">
    <property type="entry name" value="Presenilin"/>
    <property type="match status" value="1"/>
</dbReference>
<evidence type="ECO:0000256" key="10">
    <source>
        <dbReference type="ARBA" id="ARBA00066080"/>
    </source>
</evidence>
<evidence type="ECO:0000256" key="11">
    <source>
        <dbReference type="RuleBase" id="RU361148"/>
    </source>
</evidence>
<dbReference type="GO" id="GO:0000139">
    <property type="term" value="C:Golgi membrane"/>
    <property type="evidence" value="ECO:0007669"/>
    <property type="project" value="UniProtKB-SubCell"/>
</dbReference>
<dbReference type="GO" id="GO:0044351">
    <property type="term" value="P:macropinocytosis"/>
    <property type="evidence" value="ECO:0007669"/>
    <property type="project" value="UniProtKB-ARBA"/>
</dbReference>
<evidence type="ECO:0000256" key="7">
    <source>
        <dbReference type="ARBA" id="ARBA00023034"/>
    </source>
</evidence>
<dbReference type="InterPro" id="IPR006639">
    <property type="entry name" value="Preselin/SPP"/>
</dbReference>
<feature type="transmembrane region" description="Helical" evidence="11">
    <location>
        <begin position="146"/>
        <end position="166"/>
    </location>
</feature>
<comment type="subcellular location">
    <subcellularLocation>
        <location evidence="11">Endoplasmic reticulum membrane</location>
        <topology evidence="11">Multi-pass membrane protein</topology>
    </subcellularLocation>
    <subcellularLocation>
        <location evidence="11">Golgi apparatus membrane</location>
        <topology evidence="11">Multi-pass membrane protein</topology>
    </subcellularLocation>
</comment>
<feature type="transmembrane region" description="Helical" evidence="11">
    <location>
        <begin position="552"/>
        <end position="571"/>
    </location>
</feature>
<keyword evidence="8 11" id="KW-0472">Membrane</keyword>
<keyword evidence="2 11" id="KW-0812">Transmembrane</keyword>
<feature type="region of interest" description="Disordered" evidence="12">
    <location>
        <begin position="323"/>
        <end position="405"/>
    </location>
</feature>
<feature type="compositionally biased region" description="Pro residues" evidence="12">
    <location>
        <begin position="365"/>
        <end position="383"/>
    </location>
</feature>
<feature type="transmembrane region" description="Helical" evidence="11">
    <location>
        <begin position="525"/>
        <end position="546"/>
    </location>
</feature>
<keyword evidence="3 11" id="KW-0378">Hydrolase</keyword>
<feature type="compositionally biased region" description="Low complexity" evidence="12">
    <location>
        <begin position="265"/>
        <end position="277"/>
    </location>
</feature>
<evidence type="ECO:0000256" key="8">
    <source>
        <dbReference type="ARBA" id="ARBA00023136"/>
    </source>
</evidence>
<protein>
    <recommendedName>
        <fullName evidence="11">Presenilin</fullName>
        <ecNumber evidence="11">3.4.23.-</ecNumber>
    </recommendedName>
</protein>
<proteinExistence type="inferred from homology"/>
<organism evidence="13">
    <name type="scientific">Chlamydomonas euryale</name>
    <dbReference type="NCBI Taxonomy" id="1486919"/>
    <lineage>
        <taxon>Eukaryota</taxon>
        <taxon>Viridiplantae</taxon>
        <taxon>Chlorophyta</taxon>
        <taxon>core chlorophytes</taxon>
        <taxon>Chlorophyceae</taxon>
        <taxon>CS clade</taxon>
        <taxon>Chlamydomonadales</taxon>
        <taxon>Chlamydomonadaceae</taxon>
        <taxon>Chlamydomonas</taxon>
    </lineage>
</organism>
<feature type="transmembrane region" description="Helical" evidence="11">
    <location>
        <begin position="172"/>
        <end position="189"/>
    </location>
</feature>
<feature type="region of interest" description="Disordered" evidence="12">
    <location>
        <begin position="455"/>
        <end position="494"/>
    </location>
</feature>